<protein>
    <submittedName>
        <fullName evidence="1">Uncharacterized protein</fullName>
    </submittedName>
</protein>
<dbReference type="EMBL" id="OX596109">
    <property type="protein sequence ID" value="CAN0295994.1"/>
    <property type="molecule type" value="Genomic_DNA"/>
</dbReference>
<name>A0AC59Z830_RANTA</name>
<organism evidence="1 2">
    <name type="scientific">Rangifer tarandus platyrhynchus</name>
    <name type="common">Svalbard reindeer</name>
    <dbReference type="NCBI Taxonomy" id="3082113"/>
    <lineage>
        <taxon>Eukaryota</taxon>
        <taxon>Metazoa</taxon>
        <taxon>Chordata</taxon>
        <taxon>Craniata</taxon>
        <taxon>Vertebrata</taxon>
        <taxon>Euteleostomi</taxon>
        <taxon>Mammalia</taxon>
        <taxon>Eutheria</taxon>
        <taxon>Laurasiatheria</taxon>
        <taxon>Artiodactyla</taxon>
        <taxon>Ruminantia</taxon>
        <taxon>Pecora</taxon>
        <taxon>Cervidae</taxon>
        <taxon>Odocoileinae</taxon>
        <taxon>Rangifer</taxon>
    </lineage>
</organism>
<accession>A0AC59Z830</accession>
<gene>
    <name evidence="1" type="ORF">MRATA1EN22A_LOCUS15126</name>
</gene>
<reference evidence="1" key="1">
    <citation type="submission" date="2023-05" db="EMBL/GenBank/DDBJ databases">
        <authorList>
            <consortium name="ELIXIR-Norway"/>
        </authorList>
    </citation>
    <scope>NUCLEOTIDE SEQUENCE</scope>
</reference>
<sequence>MRLLVAMDVVGVAPQPLPAELEVGLAEGMVKSLAHGGLVKGCVQRRTTKAWALHPLLILPPAISLKGNRALQSSLQRMAAECGYWVEGVLFLPEFPQDSAAHIAGLQSLMTVTSLSTDMIGNTPFLSVNSITQRWQHCMYAQVNVSEIKPYLSVIWLKSGLDLQLEMQPSAGSPRTAEGAL</sequence>
<reference evidence="1" key="2">
    <citation type="submission" date="2025-03" db="EMBL/GenBank/DDBJ databases">
        <authorList>
            <consortium name="ELIXIR-Norway"/>
            <consortium name="Elixir Norway"/>
        </authorList>
    </citation>
    <scope>NUCLEOTIDE SEQUENCE</scope>
</reference>
<evidence type="ECO:0000313" key="1">
    <source>
        <dbReference type="EMBL" id="CAN0295994.1"/>
    </source>
</evidence>
<evidence type="ECO:0000313" key="2">
    <source>
        <dbReference type="Proteomes" id="UP001162501"/>
    </source>
</evidence>
<dbReference type="Proteomes" id="UP001162501">
    <property type="component" value="Chromosome 25"/>
</dbReference>
<proteinExistence type="predicted"/>